<dbReference type="Pfam" id="PF10263">
    <property type="entry name" value="SprT-like"/>
    <property type="match status" value="1"/>
</dbReference>
<protein>
    <recommendedName>
        <fullName evidence="4">Protein SprT-like</fullName>
    </recommendedName>
</protein>
<dbReference type="NCBIfam" id="NF003339">
    <property type="entry name" value="PRK04351.1"/>
    <property type="match status" value="1"/>
</dbReference>
<evidence type="ECO:0000256" key="3">
    <source>
        <dbReference type="ARBA" id="ARBA00022833"/>
    </source>
</evidence>
<dbReference type="SMART" id="SM00731">
    <property type="entry name" value="SprT"/>
    <property type="match status" value="1"/>
</dbReference>
<dbReference type="RefSeq" id="WP_007200239.1">
    <property type="nucleotide sequence ID" value="NZ_AKKV01000005.1"/>
</dbReference>
<dbReference type="PATRIC" id="fig|1196324.3.peg.130"/>
<keyword evidence="3 4" id="KW-0862">Zinc</keyword>
<evidence type="ECO:0000313" key="7">
    <source>
        <dbReference type="Proteomes" id="UP000004080"/>
    </source>
</evidence>
<dbReference type="HAMAP" id="MF_00745">
    <property type="entry name" value="SprT_like"/>
    <property type="match status" value="1"/>
</dbReference>
<organism evidence="6 7">
    <name type="scientific">Fictibacillus macauensis ZFHKF-1</name>
    <dbReference type="NCBI Taxonomy" id="1196324"/>
    <lineage>
        <taxon>Bacteria</taxon>
        <taxon>Bacillati</taxon>
        <taxon>Bacillota</taxon>
        <taxon>Bacilli</taxon>
        <taxon>Bacillales</taxon>
        <taxon>Fictibacillaceae</taxon>
        <taxon>Fictibacillus</taxon>
    </lineage>
</organism>
<dbReference type="Proteomes" id="UP000004080">
    <property type="component" value="Unassembled WGS sequence"/>
</dbReference>
<proteinExistence type="inferred from homology"/>
<comment type="caution">
    <text evidence="6">The sequence shown here is derived from an EMBL/GenBank/DDBJ whole genome shotgun (WGS) entry which is preliminary data.</text>
</comment>
<dbReference type="InterPro" id="IPR006640">
    <property type="entry name" value="SprT-like_domain"/>
</dbReference>
<dbReference type="STRING" id="1196324.A374_00640"/>
<keyword evidence="2 4" id="KW-0479">Metal-binding</keyword>
<sequence length="156" mass="18226">MEEQELQILVEEISLRYFQKPFKHKARFNSRLKTTGGRYLLRSHHIEINPKQLSVYGMEALIGIIKHELCHYHLHIEGKGYQHRDSSFKALLAKVGGPRFCQSLPNVKRSSSSMQHTYICTQCQKQYTRKRRMDVARYVCGICRGKLVLLKSEKSC</sequence>
<keyword evidence="1 4" id="KW-0963">Cytoplasm</keyword>
<dbReference type="GO" id="GO:0006950">
    <property type="term" value="P:response to stress"/>
    <property type="evidence" value="ECO:0007669"/>
    <property type="project" value="UniProtKB-ARBA"/>
</dbReference>
<feature type="active site" evidence="4">
    <location>
        <position position="68"/>
    </location>
</feature>
<accession>I8J6J2</accession>
<dbReference type="OrthoDB" id="9799909at2"/>
<gene>
    <name evidence="6" type="ORF">A374_00640</name>
</gene>
<evidence type="ECO:0000313" key="6">
    <source>
        <dbReference type="EMBL" id="EIT87436.1"/>
    </source>
</evidence>
<evidence type="ECO:0000256" key="1">
    <source>
        <dbReference type="ARBA" id="ARBA00022490"/>
    </source>
</evidence>
<feature type="binding site" evidence="4">
    <location>
        <position position="67"/>
    </location>
    <ligand>
        <name>Zn(2+)</name>
        <dbReference type="ChEBI" id="CHEBI:29105"/>
    </ligand>
</feature>
<dbReference type="InterPro" id="IPR023524">
    <property type="entry name" value="Uncharacterised_SprT-like"/>
</dbReference>
<feature type="binding site" evidence="4">
    <location>
        <position position="71"/>
    </location>
    <ligand>
        <name>Zn(2+)</name>
        <dbReference type="ChEBI" id="CHEBI:29105"/>
    </ligand>
</feature>
<evidence type="ECO:0000256" key="2">
    <source>
        <dbReference type="ARBA" id="ARBA00022723"/>
    </source>
</evidence>
<dbReference type="eggNOG" id="COG3091">
    <property type="taxonomic scope" value="Bacteria"/>
</dbReference>
<feature type="domain" description="SprT-like" evidence="5">
    <location>
        <begin position="4"/>
        <end position="150"/>
    </location>
</feature>
<dbReference type="Pfam" id="PF17283">
    <property type="entry name" value="Zn_ribbon_SprT"/>
    <property type="match status" value="1"/>
</dbReference>
<dbReference type="EMBL" id="AKKV01000005">
    <property type="protein sequence ID" value="EIT87436.1"/>
    <property type="molecule type" value="Genomic_DNA"/>
</dbReference>
<comment type="similarity">
    <text evidence="4">Belongs to the SprT family.</text>
</comment>
<evidence type="ECO:0000259" key="5">
    <source>
        <dbReference type="SMART" id="SM00731"/>
    </source>
</evidence>
<keyword evidence="7" id="KW-1185">Reference proteome</keyword>
<evidence type="ECO:0000256" key="4">
    <source>
        <dbReference type="HAMAP-Rule" id="MF_00745"/>
    </source>
</evidence>
<dbReference type="GO" id="GO:0008270">
    <property type="term" value="F:zinc ion binding"/>
    <property type="evidence" value="ECO:0007669"/>
    <property type="project" value="UniProtKB-UniRule"/>
</dbReference>
<dbReference type="AlphaFoldDB" id="I8J6J2"/>
<dbReference type="GO" id="GO:0005737">
    <property type="term" value="C:cytoplasm"/>
    <property type="evidence" value="ECO:0007669"/>
    <property type="project" value="UniProtKB-SubCell"/>
</dbReference>
<dbReference type="InterPro" id="IPR035240">
    <property type="entry name" value="SprT_Zn_ribbon"/>
</dbReference>
<comment type="cofactor">
    <cofactor evidence="4">
        <name>Zn(2+)</name>
        <dbReference type="ChEBI" id="CHEBI:29105"/>
    </cofactor>
    <text evidence="4">Binds 1 zinc ion.</text>
</comment>
<name>I8J6J2_9BACL</name>
<reference evidence="6 7" key="1">
    <citation type="journal article" date="2012" name="J. Bacteriol.">
        <title>Genome of Bacillus macauensis ZFHKF-1, a Long-Chain-Forming Bacterium.</title>
        <authorList>
            <person name="Cai L."/>
            <person name="Zhang T."/>
        </authorList>
    </citation>
    <scope>NUCLEOTIDE SEQUENCE [LARGE SCALE GENOMIC DNA]</scope>
    <source>
        <strain evidence="6 7">ZFHKF-1</strain>
    </source>
</reference>
<comment type="subcellular location">
    <subcellularLocation>
        <location evidence="4">Cytoplasm</location>
    </subcellularLocation>
</comment>